<accession>A0A223D099</accession>
<protein>
    <recommendedName>
        <fullName evidence="4">DUF2953 domain-containing protein</fullName>
    </recommendedName>
</protein>
<organism evidence="2 3">
    <name type="scientific">Tumebacillus algifaecis</name>
    <dbReference type="NCBI Taxonomy" id="1214604"/>
    <lineage>
        <taxon>Bacteria</taxon>
        <taxon>Bacillati</taxon>
        <taxon>Bacillota</taxon>
        <taxon>Bacilli</taxon>
        <taxon>Bacillales</taxon>
        <taxon>Alicyclobacillaceae</taxon>
        <taxon>Tumebacillus</taxon>
    </lineage>
</organism>
<keyword evidence="1" id="KW-0812">Transmembrane</keyword>
<proteinExistence type="predicted"/>
<evidence type="ECO:0000256" key="1">
    <source>
        <dbReference type="SAM" id="Phobius"/>
    </source>
</evidence>
<dbReference type="Proteomes" id="UP000214688">
    <property type="component" value="Chromosome"/>
</dbReference>
<evidence type="ECO:0000313" key="2">
    <source>
        <dbReference type="EMBL" id="ASS75068.1"/>
    </source>
</evidence>
<dbReference type="KEGG" id="tab:CIG75_08805"/>
<dbReference type="Pfam" id="PF11167">
    <property type="entry name" value="DUF2953"/>
    <property type="match status" value="1"/>
</dbReference>
<keyword evidence="1" id="KW-0472">Membrane</keyword>
<dbReference type="AlphaFoldDB" id="A0A223D099"/>
<dbReference type="EMBL" id="CP022657">
    <property type="protein sequence ID" value="ASS75068.1"/>
    <property type="molecule type" value="Genomic_DNA"/>
</dbReference>
<keyword evidence="3" id="KW-1185">Reference proteome</keyword>
<keyword evidence="1" id="KW-1133">Transmembrane helix</keyword>
<gene>
    <name evidence="2" type="ORF">CIG75_08805</name>
</gene>
<evidence type="ECO:0008006" key="4">
    <source>
        <dbReference type="Google" id="ProtNLM"/>
    </source>
</evidence>
<name>A0A223D099_9BACL</name>
<reference evidence="2 3" key="1">
    <citation type="journal article" date="2015" name="Int. J. Syst. Evol. Microbiol.">
        <title>Tumebacillus algifaecis sp. nov., isolated from decomposing algal scum.</title>
        <authorList>
            <person name="Wu Y.F."/>
            <person name="Zhang B."/>
            <person name="Xing P."/>
            <person name="Wu Q.L."/>
            <person name="Liu S.J."/>
        </authorList>
    </citation>
    <scope>NUCLEOTIDE SEQUENCE [LARGE SCALE GENOMIC DNA]</scope>
    <source>
        <strain evidence="2 3">THMBR28</strain>
    </source>
</reference>
<evidence type="ECO:0000313" key="3">
    <source>
        <dbReference type="Proteomes" id="UP000214688"/>
    </source>
</evidence>
<feature type="transmembrane region" description="Helical" evidence="1">
    <location>
        <begin position="47"/>
        <end position="66"/>
    </location>
</feature>
<dbReference type="InterPro" id="IPR021338">
    <property type="entry name" value="DUF2953"/>
</dbReference>
<sequence>MKRKRLDKIIGNLEDVEEDRMKSLWGLLLAFAILLAALFAALFKVMAWYGIVLLALTLFLMLALVLPVRIEVHYKRDGRDDRLHLGVRVLFGLIKFGYDVPTVAFMERAGMIGIKKEPAKGMPKRKQGWVTITVEKLQKIQRQINQFRRRIGKYKRAMRKFTKTFHIESFKWRTMFGTGDAAQTGYTTGLAWGIKGMLSSFIYRYLSVSTRLCYDVKPHFQAKGFRTELSCIIRFRPGKAIFAGLTLVFLWLREGAKWRNIRSKA</sequence>
<feature type="transmembrane region" description="Helical" evidence="1">
    <location>
        <begin position="21"/>
        <end position="41"/>
    </location>
</feature>